<evidence type="ECO:0000256" key="1">
    <source>
        <dbReference type="SAM" id="Phobius"/>
    </source>
</evidence>
<evidence type="ECO:0000313" key="3">
    <source>
        <dbReference type="Proteomes" id="UP000291084"/>
    </source>
</evidence>
<dbReference type="EMBL" id="AP015042">
    <property type="protein sequence ID" value="BAT98577.1"/>
    <property type="molecule type" value="Genomic_DNA"/>
</dbReference>
<reference evidence="2 3" key="1">
    <citation type="journal article" date="2015" name="Sci. Rep.">
        <title>The power of single molecule real-time sequencing technology in the de novo assembly of a eukaryotic genome.</title>
        <authorList>
            <person name="Sakai H."/>
            <person name="Naito K."/>
            <person name="Ogiso-Tanaka E."/>
            <person name="Takahashi Y."/>
            <person name="Iseki K."/>
            <person name="Muto C."/>
            <person name="Satou K."/>
            <person name="Teruya K."/>
            <person name="Shiroma A."/>
            <person name="Shimoji M."/>
            <person name="Hirano T."/>
            <person name="Itoh T."/>
            <person name="Kaga A."/>
            <person name="Tomooka N."/>
        </authorList>
    </citation>
    <scope>NUCLEOTIDE SEQUENCE [LARGE SCALE GENOMIC DNA]</scope>
    <source>
        <strain evidence="3">cv. Shumari</strain>
    </source>
</reference>
<sequence length="94" mass="10426">MTNALKKTNSKTLTTLSLTLTCQKDNKPIHTIADKTPICFTFHGPSSTFGAVGLCYSNPTLICWNICLQLLFLMLLSMAPCTCSTYFLSPFFFC</sequence>
<keyword evidence="3" id="KW-1185">Reference proteome</keyword>
<keyword evidence="1" id="KW-1133">Transmembrane helix</keyword>
<protein>
    <submittedName>
        <fullName evidence="2">Uncharacterized protein</fullName>
    </submittedName>
</protein>
<dbReference type="Proteomes" id="UP000291084">
    <property type="component" value="Chromosome 9"/>
</dbReference>
<accession>A0A0S3T0H6</accession>
<keyword evidence="1" id="KW-0812">Transmembrane</keyword>
<gene>
    <name evidence="2" type="primary">Vigan.09G224000</name>
    <name evidence="2" type="ORF">VIGAN_09224000</name>
</gene>
<feature type="transmembrane region" description="Helical" evidence="1">
    <location>
        <begin position="70"/>
        <end position="93"/>
    </location>
</feature>
<proteinExistence type="predicted"/>
<evidence type="ECO:0000313" key="2">
    <source>
        <dbReference type="EMBL" id="BAT98577.1"/>
    </source>
</evidence>
<keyword evidence="1" id="KW-0472">Membrane</keyword>
<dbReference type="AlphaFoldDB" id="A0A0S3T0H6"/>
<organism evidence="2 3">
    <name type="scientific">Vigna angularis var. angularis</name>
    <dbReference type="NCBI Taxonomy" id="157739"/>
    <lineage>
        <taxon>Eukaryota</taxon>
        <taxon>Viridiplantae</taxon>
        <taxon>Streptophyta</taxon>
        <taxon>Embryophyta</taxon>
        <taxon>Tracheophyta</taxon>
        <taxon>Spermatophyta</taxon>
        <taxon>Magnoliopsida</taxon>
        <taxon>eudicotyledons</taxon>
        <taxon>Gunneridae</taxon>
        <taxon>Pentapetalae</taxon>
        <taxon>rosids</taxon>
        <taxon>fabids</taxon>
        <taxon>Fabales</taxon>
        <taxon>Fabaceae</taxon>
        <taxon>Papilionoideae</taxon>
        <taxon>50 kb inversion clade</taxon>
        <taxon>NPAAA clade</taxon>
        <taxon>indigoferoid/millettioid clade</taxon>
        <taxon>Phaseoleae</taxon>
        <taxon>Vigna</taxon>
    </lineage>
</organism>
<name>A0A0S3T0H6_PHAAN</name>